<dbReference type="KEGG" id="vg:37627659"/>
<dbReference type="RefSeq" id="YP_009259729.1">
    <property type="nucleotide sequence ID" value="NC_030473.1"/>
</dbReference>
<proteinExistence type="predicted"/>
<feature type="region of interest" description="Disordered" evidence="1">
    <location>
        <begin position="1"/>
        <end position="21"/>
    </location>
</feature>
<evidence type="ECO:0000313" key="2">
    <source>
        <dbReference type="EMBL" id="AMB42963.1"/>
    </source>
</evidence>
<feature type="compositionally biased region" description="Polar residues" evidence="1">
    <location>
        <begin position="117"/>
        <end position="127"/>
    </location>
</feature>
<name>A0A190WHA6_9VIRU</name>
<feature type="region of interest" description="Disordered" evidence="1">
    <location>
        <begin position="80"/>
        <end position="102"/>
    </location>
</feature>
<dbReference type="EMBL" id="KT149398">
    <property type="protein sequence ID" value="AMB42963.1"/>
    <property type="molecule type" value="Genomic_DNA"/>
</dbReference>
<feature type="region of interest" description="Disordered" evidence="1">
    <location>
        <begin position="117"/>
        <end position="145"/>
    </location>
</feature>
<sequence length="163" mass="17855">MTTQLLTPGSTHSGHSIALPVGRSPLVPEHLTYRDTPSTLIRSPSPPLDDYLWDVTWSPPVGPDPNPELTALRMAAFAREVSPPPMRTPGTGRSSVGRTPVPWLRRASSTRFPLIYTSDTSETSTGSIERFSRPWSPSPLPAGVGSWEELDLVNLRECDQPSR</sequence>
<protein>
    <submittedName>
        <fullName evidence="2">Uncharacterized protein</fullName>
    </submittedName>
</protein>
<evidence type="ECO:0000313" key="3">
    <source>
        <dbReference type="Proteomes" id="UP000133082"/>
    </source>
</evidence>
<reference evidence="2 3" key="1">
    <citation type="submission" date="2015-06" db="EMBL/GenBank/DDBJ databases">
        <title>Nucleotide composition analysis revealed diverse host origins of novel circovirus-like genomes in Dianchi and Donghu lake in China.</title>
        <authorList>
            <person name="Ge X.-Y."/>
            <person name="Fang W."/>
            <person name="Wang J."/>
            <person name="Wang M.-N."/>
            <person name="Liu H.-Z."/>
            <person name="Shi Z.-L."/>
        </authorList>
    </citation>
    <scope>NUCLEOTIDE SEQUENCE [LARGE SCALE GENOMIC DNA]</scope>
    <source>
        <strain evidence="2">DCCV-5</strain>
    </source>
</reference>
<organism evidence="2 3">
    <name type="scientific">Circovirus-like genome DCCV-5</name>
    <dbReference type="NCBI Taxonomy" id="1788445"/>
    <lineage>
        <taxon>Viruses</taxon>
        <taxon>Monodnaviria</taxon>
        <taxon>Shotokuvirae</taxon>
        <taxon>Cressdnaviricota</taxon>
        <taxon>Arfiviricetes</taxon>
        <taxon>Rohanvirales</taxon>
        <taxon>Adamaviridae</taxon>
        <taxon>Taravirus</taxon>
        <taxon>Taravirus cuivi</taxon>
    </lineage>
</organism>
<dbReference type="GeneID" id="37627659"/>
<feature type="compositionally biased region" description="Polar residues" evidence="1">
    <location>
        <begin position="1"/>
        <end position="14"/>
    </location>
</feature>
<keyword evidence="3" id="KW-1185">Reference proteome</keyword>
<dbReference type="Proteomes" id="UP000133082">
    <property type="component" value="Segment"/>
</dbReference>
<accession>A0A190WHA6</accession>
<evidence type="ECO:0000256" key="1">
    <source>
        <dbReference type="SAM" id="MobiDB-lite"/>
    </source>
</evidence>